<evidence type="ECO:0000256" key="1">
    <source>
        <dbReference type="SAM" id="MobiDB-lite"/>
    </source>
</evidence>
<protein>
    <submittedName>
        <fullName evidence="2">Uncharacterized protein</fullName>
    </submittedName>
</protein>
<organism evidence="2 3">
    <name type="scientific">Phytophthora oleae</name>
    <dbReference type="NCBI Taxonomy" id="2107226"/>
    <lineage>
        <taxon>Eukaryota</taxon>
        <taxon>Sar</taxon>
        <taxon>Stramenopiles</taxon>
        <taxon>Oomycota</taxon>
        <taxon>Peronosporomycetes</taxon>
        <taxon>Peronosporales</taxon>
        <taxon>Peronosporaceae</taxon>
        <taxon>Phytophthora</taxon>
    </lineage>
</organism>
<comment type="caution">
    <text evidence="2">The sequence shown here is derived from an EMBL/GenBank/DDBJ whole genome shotgun (WGS) entry which is preliminary data.</text>
</comment>
<feature type="region of interest" description="Disordered" evidence="1">
    <location>
        <begin position="216"/>
        <end position="238"/>
    </location>
</feature>
<keyword evidence="3" id="KW-1185">Reference proteome</keyword>
<name>A0ABD3F1D0_9STRA</name>
<evidence type="ECO:0000313" key="2">
    <source>
        <dbReference type="EMBL" id="KAL3660241.1"/>
    </source>
</evidence>
<gene>
    <name evidence="2" type="ORF">V7S43_014771</name>
</gene>
<dbReference type="Proteomes" id="UP001632037">
    <property type="component" value="Unassembled WGS sequence"/>
</dbReference>
<proteinExistence type="predicted"/>
<dbReference type="AlphaFoldDB" id="A0ABD3F1D0"/>
<reference evidence="2 3" key="1">
    <citation type="submission" date="2024-09" db="EMBL/GenBank/DDBJ databases">
        <title>Genome sequencing and assembly of Phytophthora oleae, isolate VK10A, causative agent of rot of olive drupes.</title>
        <authorList>
            <person name="Conti Taguali S."/>
            <person name="Riolo M."/>
            <person name="La Spada F."/>
            <person name="Cacciola S.O."/>
            <person name="Dionisio G."/>
        </authorList>
    </citation>
    <scope>NUCLEOTIDE SEQUENCE [LARGE SCALE GENOMIC DNA]</scope>
    <source>
        <strain evidence="2 3">VK10A</strain>
    </source>
</reference>
<sequence>MEEENGSHSGDQLFNVVYDPSFDRFFLEDEAVYRGRSRTLDRKAVSIPWQKWIVPPKSPSKQGDGKPEAPVAVENDDHQTLAISTLVFSSVQAETIPNQCKKARVQSYAAHFKRGNQDVTQLLAARVDSVEATDDHEVKWNGKILRVQIPGLQLEGATPTATEKDQPDALERKLVPVSTGEQWPGSTFDLKTLTRIRAHADGLRRVNAANRFVAVSSSESSDSEEEVTIPPKQESEDEKELMPVFFRDDRVLFHARQRWFKGTVRRRIPKSDFYTIRADNGSLFDAVLASKMELIDEPEELPYFHYRRGDKVLWIPDSRRKKQHSNKFEEDELTYKAKIVQVRSLNRFDVLLRTGRVVKKVPYEQLRPRDASEFVSTTTSRRR</sequence>
<accession>A0ABD3F1D0</accession>
<evidence type="ECO:0000313" key="3">
    <source>
        <dbReference type="Proteomes" id="UP001632037"/>
    </source>
</evidence>
<dbReference type="EMBL" id="JBIMZQ010000042">
    <property type="protein sequence ID" value="KAL3660241.1"/>
    <property type="molecule type" value="Genomic_DNA"/>
</dbReference>